<accession>A0A3A5MLW0</accession>
<name>A0A3A5MLW0_9MICO</name>
<comment type="caution">
    <text evidence="2">The sequence shown here is derived from an EMBL/GenBank/DDBJ whole genome shotgun (WGS) entry which is preliminary data.</text>
</comment>
<evidence type="ECO:0000313" key="3">
    <source>
        <dbReference type="Proteomes" id="UP000272015"/>
    </source>
</evidence>
<protein>
    <submittedName>
        <fullName evidence="2">Uncharacterized protein</fullName>
    </submittedName>
</protein>
<feature type="compositionally biased region" description="Acidic residues" evidence="1">
    <location>
        <begin position="268"/>
        <end position="277"/>
    </location>
</feature>
<feature type="region of interest" description="Disordered" evidence="1">
    <location>
        <begin position="247"/>
        <end position="277"/>
    </location>
</feature>
<keyword evidence="3" id="KW-1185">Reference proteome</keyword>
<dbReference type="EMBL" id="QZVS01000061">
    <property type="protein sequence ID" value="RJT90352.1"/>
    <property type="molecule type" value="Genomic_DNA"/>
</dbReference>
<proteinExistence type="predicted"/>
<dbReference type="RefSeq" id="WP_119972081.1">
    <property type="nucleotide sequence ID" value="NZ_JBHSQA010000020.1"/>
</dbReference>
<reference evidence="2 3" key="1">
    <citation type="submission" date="2018-09" db="EMBL/GenBank/DDBJ databases">
        <title>Novel species of Cryobacterium.</title>
        <authorList>
            <person name="Liu Q."/>
            <person name="Xin Y.-H."/>
        </authorList>
    </citation>
    <scope>NUCLEOTIDE SEQUENCE [LARGE SCALE GENOMIC DNA]</scope>
    <source>
        <strain evidence="2 3">Hh39</strain>
    </source>
</reference>
<gene>
    <name evidence="2" type="ORF">D6T64_04190</name>
</gene>
<dbReference type="OrthoDB" id="8858560at2"/>
<evidence type="ECO:0000256" key="1">
    <source>
        <dbReference type="SAM" id="MobiDB-lite"/>
    </source>
</evidence>
<sequence length="339" mass="37797">MAEPTAKDKAWVIFDRIIADASPLGIHTNPWRLVDDKRQYVPDITTLERLLGVPLYLKATVRSGVRALALDVWLAYELRRAGFEPDAVWPRPSHPRILPVPITKLLEALPKAEKAILIQRLTKKTSISGVTSSSASILGKNYLKQVDVIMTDWATGPEILVSTKRMDSSYGKNAANRIEESYGDAKNLRLRHPMAALGFLIALRSDILVKEPLIFDWLTDLVGKLGQEDDAYHATSLLLMDYGDDLAIDDEDDDEEPENPLTPAGPEPEPDENEDIEDVPSDEIDRALQELPRVTIQEELVEPHLRSAAFIANIVNRALDATPITLHRKARLLRKNAAG</sequence>
<dbReference type="AlphaFoldDB" id="A0A3A5MLW0"/>
<feature type="compositionally biased region" description="Acidic residues" evidence="1">
    <location>
        <begin position="247"/>
        <end position="258"/>
    </location>
</feature>
<evidence type="ECO:0000313" key="2">
    <source>
        <dbReference type="EMBL" id="RJT90352.1"/>
    </source>
</evidence>
<dbReference type="Proteomes" id="UP000272015">
    <property type="component" value="Unassembled WGS sequence"/>
</dbReference>
<organism evidence="2 3">
    <name type="scientific">Cryobacterium melibiosiphilum</name>
    <dbReference type="NCBI Taxonomy" id="995039"/>
    <lineage>
        <taxon>Bacteria</taxon>
        <taxon>Bacillati</taxon>
        <taxon>Actinomycetota</taxon>
        <taxon>Actinomycetes</taxon>
        <taxon>Micrococcales</taxon>
        <taxon>Microbacteriaceae</taxon>
        <taxon>Cryobacterium</taxon>
    </lineage>
</organism>